<comment type="caution">
    <text evidence="1">The sequence shown here is derived from an EMBL/GenBank/DDBJ whole genome shotgun (WGS) entry which is preliminary data.</text>
</comment>
<keyword evidence="2" id="KW-1185">Reference proteome</keyword>
<evidence type="ECO:0008006" key="3">
    <source>
        <dbReference type="Google" id="ProtNLM"/>
    </source>
</evidence>
<organism evidence="1 2">
    <name type="scientific">Miscanthus lutarioriparius</name>
    <dbReference type="NCBI Taxonomy" id="422564"/>
    <lineage>
        <taxon>Eukaryota</taxon>
        <taxon>Viridiplantae</taxon>
        <taxon>Streptophyta</taxon>
        <taxon>Embryophyta</taxon>
        <taxon>Tracheophyta</taxon>
        <taxon>Spermatophyta</taxon>
        <taxon>Magnoliopsida</taxon>
        <taxon>Liliopsida</taxon>
        <taxon>Poales</taxon>
        <taxon>Poaceae</taxon>
        <taxon>PACMAD clade</taxon>
        <taxon>Panicoideae</taxon>
        <taxon>Andropogonodae</taxon>
        <taxon>Andropogoneae</taxon>
        <taxon>Saccharinae</taxon>
        <taxon>Miscanthus</taxon>
    </lineage>
</organism>
<dbReference type="AlphaFoldDB" id="A0A811QAW4"/>
<evidence type="ECO:0000313" key="1">
    <source>
        <dbReference type="EMBL" id="CAD6254372.1"/>
    </source>
</evidence>
<reference evidence="1" key="1">
    <citation type="submission" date="2020-10" db="EMBL/GenBank/DDBJ databases">
        <authorList>
            <person name="Han B."/>
            <person name="Lu T."/>
            <person name="Zhao Q."/>
            <person name="Huang X."/>
            <person name="Zhao Y."/>
        </authorList>
    </citation>
    <scope>NUCLEOTIDE SEQUENCE</scope>
</reference>
<dbReference type="InterPro" id="IPR013181">
    <property type="entry name" value="DUF1719"/>
</dbReference>
<protein>
    <recommendedName>
        <fullName evidence="3">Rx N-terminal domain-containing protein</fullName>
    </recommendedName>
</protein>
<dbReference type="Proteomes" id="UP000604825">
    <property type="component" value="Unassembled WGS sequence"/>
</dbReference>
<evidence type="ECO:0000313" key="2">
    <source>
        <dbReference type="Proteomes" id="UP000604825"/>
    </source>
</evidence>
<dbReference type="EMBL" id="CAJGYO010000009">
    <property type="protein sequence ID" value="CAD6254372.1"/>
    <property type="molecule type" value="Genomic_DNA"/>
</dbReference>
<dbReference type="OrthoDB" id="584137at2759"/>
<name>A0A811QAW4_9POAL</name>
<accession>A0A811QAW4</accession>
<dbReference type="PANTHER" id="PTHR33377">
    <property type="entry name" value="OS10G0134700 PROTEIN-RELATED"/>
    <property type="match status" value="1"/>
</dbReference>
<gene>
    <name evidence="1" type="ORF">NCGR_LOCUS37976</name>
</gene>
<proteinExistence type="predicted"/>
<dbReference type="SMART" id="SM01157">
    <property type="entry name" value="DUF1719"/>
    <property type="match status" value="1"/>
</dbReference>
<dbReference type="Pfam" id="PF08224">
    <property type="entry name" value="DUF1719"/>
    <property type="match status" value="1"/>
</dbReference>
<sequence length="478" mass="53890">MAEMASSAIVGEVVGQIFSSIIDKYNDGSDGDSSNIERLEMACIKLDATIETSDHWQITDVALLRWRKKLKHVALECDDELRRCKKRSLEDKETKEKLRQSSFPRRVAHSTKSFLSSLVSHRNNGEPSSKAAVQRQICTLSNVTHQGSMLKCFSIRPMSFEERGLEAMLVFIHEDCKAPKENFRLGLMLRLSQSTDVIGITVKCLQLLTPHFNSISEVVIGELTQLPMQDFKWSPTYDEPGDMEHWNQVHDTLTRWFRSDPFCCKQHELQNMSAACSSSTNAPGLSGIFPEQVIGVFLQRHILLSEYRELQGSKMTCHSTSSFQEDVLLLKLGVLFMPHHPLEDIKFATEAESSAVEQLLDANVHPHQLDSLVLPKAVEYLHHNAEAMMYRMSWKSKHGSAHLCLQKTSKEMMGALGATTRQGWRNNSNAFLAFRCRKGNDDCDRYGNGSTQCGGLPPHACPCALSHECSSVIWMNKE</sequence>
<dbReference type="PANTHER" id="PTHR33377:SF11">
    <property type="entry name" value="OS04G0105900 PROTEIN"/>
    <property type="match status" value="1"/>
</dbReference>